<comment type="subcellular location">
    <subcellularLocation>
        <location evidence="1">Membrane</location>
        <topology evidence="1">Single-pass membrane protein</topology>
    </subcellularLocation>
</comment>
<evidence type="ECO:0000256" key="5">
    <source>
        <dbReference type="ARBA" id="ARBA00022692"/>
    </source>
</evidence>
<evidence type="ECO:0000256" key="7">
    <source>
        <dbReference type="ARBA" id="ARBA00023136"/>
    </source>
</evidence>
<reference evidence="9" key="1">
    <citation type="journal article" date="2020" name="Cell">
        <title>Large-Scale Comparative Analyses of Tick Genomes Elucidate Their Genetic Diversity and Vector Capacities.</title>
        <authorList>
            <consortium name="Tick Genome and Microbiome Consortium (TIGMIC)"/>
            <person name="Jia N."/>
            <person name="Wang J."/>
            <person name="Shi W."/>
            <person name="Du L."/>
            <person name="Sun Y."/>
            <person name="Zhan W."/>
            <person name="Jiang J.F."/>
            <person name="Wang Q."/>
            <person name="Zhang B."/>
            <person name="Ji P."/>
            <person name="Bell-Sakyi L."/>
            <person name="Cui X.M."/>
            <person name="Yuan T.T."/>
            <person name="Jiang B.G."/>
            <person name="Yang W.F."/>
            <person name="Lam T.T."/>
            <person name="Chang Q.C."/>
            <person name="Ding S.J."/>
            <person name="Wang X.J."/>
            <person name="Zhu J.G."/>
            <person name="Ruan X.D."/>
            <person name="Zhao L."/>
            <person name="Wei J.T."/>
            <person name="Ye R.Z."/>
            <person name="Que T.C."/>
            <person name="Du C.H."/>
            <person name="Zhou Y.H."/>
            <person name="Cheng J.X."/>
            <person name="Dai P.F."/>
            <person name="Guo W.B."/>
            <person name="Han X.H."/>
            <person name="Huang E.J."/>
            <person name="Li L.F."/>
            <person name="Wei W."/>
            <person name="Gao Y.C."/>
            <person name="Liu J.Z."/>
            <person name="Shao H.Z."/>
            <person name="Wang X."/>
            <person name="Wang C.C."/>
            <person name="Yang T.C."/>
            <person name="Huo Q.B."/>
            <person name="Li W."/>
            <person name="Chen H.Y."/>
            <person name="Chen S.E."/>
            <person name="Zhou L.G."/>
            <person name="Ni X.B."/>
            <person name="Tian J.H."/>
            <person name="Sheng Y."/>
            <person name="Liu T."/>
            <person name="Pan Y.S."/>
            <person name="Xia L.Y."/>
            <person name="Li J."/>
            <person name="Zhao F."/>
            <person name="Cao W.C."/>
        </authorList>
    </citation>
    <scope>NUCLEOTIDE SEQUENCE</scope>
    <source>
        <strain evidence="9">Rmic-2018</strain>
    </source>
</reference>
<protein>
    <recommendedName>
        <fullName evidence="8">Glycosyltransferase family 92 protein</fullName>
        <ecNumber evidence="8">2.4.1.-</ecNumber>
    </recommendedName>
</protein>
<dbReference type="GO" id="GO:0005737">
    <property type="term" value="C:cytoplasm"/>
    <property type="evidence" value="ECO:0007669"/>
    <property type="project" value="TreeGrafter"/>
</dbReference>
<reference evidence="9" key="2">
    <citation type="submission" date="2021-09" db="EMBL/GenBank/DDBJ databases">
        <authorList>
            <person name="Jia N."/>
            <person name="Wang J."/>
            <person name="Shi W."/>
            <person name="Du L."/>
            <person name="Sun Y."/>
            <person name="Zhan W."/>
            <person name="Jiang J."/>
            <person name="Wang Q."/>
            <person name="Zhang B."/>
            <person name="Ji P."/>
            <person name="Sakyi L.B."/>
            <person name="Cui X."/>
            <person name="Yuan T."/>
            <person name="Jiang B."/>
            <person name="Yang W."/>
            <person name="Lam T.T.-Y."/>
            <person name="Chang Q."/>
            <person name="Ding S."/>
            <person name="Wang X."/>
            <person name="Zhu J."/>
            <person name="Ruan X."/>
            <person name="Zhao L."/>
            <person name="Wei J."/>
            <person name="Que T."/>
            <person name="Du C."/>
            <person name="Cheng J."/>
            <person name="Dai P."/>
            <person name="Han X."/>
            <person name="Huang E."/>
            <person name="Gao Y."/>
            <person name="Liu J."/>
            <person name="Shao H."/>
            <person name="Ye R."/>
            <person name="Li L."/>
            <person name="Wei W."/>
            <person name="Wang X."/>
            <person name="Wang C."/>
            <person name="Huo Q."/>
            <person name="Li W."/>
            <person name="Guo W."/>
            <person name="Chen H."/>
            <person name="Chen S."/>
            <person name="Zhou L."/>
            <person name="Zhou L."/>
            <person name="Ni X."/>
            <person name="Tian J."/>
            <person name="Zhou Y."/>
            <person name="Sheng Y."/>
            <person name="Liu T."/>
            <person name="Pan Y."/>
            <person name="Xia L."/>
            <person name="Li J."/>
            <person name="Zhao F."/>
            <person name="Cao W."/>
        </authorList>
    </citation>
    <scope>NUCLEOTIDE SEQUENCE</scope>
    <source>
        <strain evidence="9">Rmic-2018</strain>
        <tissue evidence="9">Larvae</tissue>
    </source>
</reference>
<dbReference type="GO" id="GO:0016757">
    <property type="term" value="F:glycosyltransferase activity"/>
    <property type="evidence" value="ECO:0007669"/>
    <property type="project" value="UniProtKB-UniRule"/>
</dbReference>
<evidence type="ECO:0000256" key="6">
    <source>
        <dbReference type="ARBA" id="ARBA00022989"/>
    </source>
</evidence>
<dbReference type="EC" id="2.4.1.-" evidence="8"/>
<dbReference type="AlphaFoldDB" id="A0A9J6ECZ2"/>
<sequence length="264" mass="29718">MNVVTCFTLPAGTTCPSENEVQSEHYFRLWDEMLGQALRMSTEGLPRTERESWNAVTDNIHVFSAFLVNTTEHAIHITSLVRSHEPKVSSDAKLLLAWLQAKGVDVTLIPFKLIADAADVHAEGQMPGLYDCIFRSMSSAEYYIHVDIDELMVPLRHSSLPAMVQEVEREGNGTVGSLVVRSRYYCSEYPLNVQYASLEHLPLQTRLFTYHNVDMHQADFTKHIARSRSVCEAGVHAVEQHCPGYNKVLLDSSVAFLQPLQTLL</sequence>
<dbReference type="InterPro" id="IPR008166">
    <property type="entry name" value="Glyco_transf_92"/>
</dbReference>
<evidence type="ECO:0000313" key="9">
    <source>
        <dbReference type="EMBL" id="KAH8032204.1"/>
    </source>
</evidence>
<comment type="similarity">
    <text evidence="2 8">Belongs to the glycosyltransferase 92 family.</text>
</comment>
<evidence type="ECO:0000256" key="1">
    <source>
        <dbReference type="ARBA" id="ARBA00004167"/>
    </source>
</evidence>
<evidence type="ECO:0000256" key="3">
    <source>
        <dbReference type="ARBA" id="ARBA00022676"/>
    </source>
</evidence>
<comment type="caution">
    <text evidence="9">The sequence shown here is derived from an EMBL/GenBank/DDBJ whole genome shotgun (WGS) entry which is preliminary data.</text>
</comment>
<dbReference type="Proteomes" id="UP000821866">
    <property type="component" value="Chromosome 3"/>
</dbReference>
<keyword evidence="4 8" id="KW-0808">Transferase</keyword>
<keyword evidence="3 8" id="KW-0328">Glycosyltransferase</keyword>
<gene>
    <name evidence="9" type="ORF">HPB51_023981</name>
</gene>
<keyword evidence="6" id="KW-1133">Transmembrane helix</keyword>
<dbReference type="VEuPathDB" id="VectorBase:LOC119173737"/>
<keyword evidence="10" id="KW-1185">Reference proteome</keyword>
<evidence type="ECO:0000313" key="10">
    <source>
        <dbReference type="Proteomes" id="UP000821866"/>
    </source>
</evidence>
<evidence type="ECO:0000256" key="2">
    <source>
        <dbReference type="ARBA" id="ARBA00007647"/>
    </source>
</evidence>
<dbReference type="Pfam" id="PF01697">
    <property type="entry name" value="Glyco_transf_92"/>
    <property type="match status" value="1"/>
</dbReference>
<dbReference type="GO" id="GO:0016020">
    <property type="term" value="C:membrane"/>
    <property type="evidence" value="ECO:0007669"/>
    <property type="project" value="UniProtKB-SubCell"/>
</dbReference>
<dbReference type="EMBL" id="JABSTU010000005">
    <property type="protein sequence ID" value="KAH8032204.1"/>
    <property type="molecule type" value="Genomic_DNA"/>
</dbReference>
<dbReference type="PANTHER" id="PTHR21461">
    <property type="entry name" value="GLYCOSYLTRANSFERASE FAMILY 92 PROTEIN"/>
    <property type="match status" value="1"/>
</dbReference>
<evidence type="ECO:0000256" key="8">
    <source>
        <dbReference type="RuleBase" id="RU366017"/>
    </source>
</evidence>
<dbReference type="PANTHER" id="PTHR21461:SF69">
    <property type="entry name" value="GLYCOSYLTRANSFERASE FAMILY 92 PROTEIN"/>
    <property type="match status" value="1"/>
</dbReference>
<keyword evidence="5" id="KW-0812">Transmembrane</keyword>
<name>A0A9J6ECZ2_RHIMP</name>
<evidence type="ECO:0000256" key="4">
    <source>
        <dbReference type="ARBA" id="ARBA00022679"/>
    </source>
</evidence>
<organism evidence="9 10">
    <name type="scientific">Rhipicephalus microplus</name>
    <name type="common">Cattle tick</name>
    <name type="synonym">Boophilus microplus</name>
    <dbReference type="NCBI Taxonomy" id="6941"/>
    <lineage>
        <taxon>Eukaryota</taxon>
        <taxon>Metazoa</taxon>
        <taxon>Ecdysozoa</taxon>
        <taxon>Arthropoda</taxon>
        <taxon>Chelicerata</taxon>
        <taxon>Arachnida</taxon>
        <taxon>Acari</taxon>
        <taxon>Parasitiformes</taxon>
        <taxon>Ixodida</taxon>
        <taxon>Ixodoidea</taxon>
        <taxon>Ixodidae</taxon>
        <taxon>Rhipicephalinae</taxon>
        <taxon>Rhipicephalus</taxon>
        <taxon>Boophilus</taxon>
    </lineage>
</organism>
<accession>A0A9J6ECZ2</accession>
<keyword evidence="7" id="KW-0472">Membrane</keyword>
<proteinExistence type="inferred from homology"/>